<evidence type="ECO:0000256" key="1">
    <source>
        <dbReference type="SAM" id="Phobius"/>
    </source>
</evidence>
<keyword evidence="1" id="KW-0812">Transmembrane</keyword>
<keyword evidence="1" id="KW-0472">Membrane</keyword>
<sequence length="108" mass="12306">MVYGFDGRILTEDDTTMEKGNFLFHHLLLLLFHLLFTTKVVPIAEFLKNYTMFLAAQVQSPPPNLLLIPISMSCKRGRNGAKKMGFHPELEIFISNGDRHQEMLPEGS</sequence>
<proteinExistence type="predicted"/>
<organism evidence="2 3">
    <name type="scientific">Caerostris extrusa</name>
    <name type="common">Bark spider</name>
    <name type="synonym">Caerostris bankana</name>
    <dbReference type="NCBI Taxonomy" id="172846"/>
    <lineage>
        <taxon>Eukaryota</taxon>
        <taxon>Metazoa</taxon>
        <taxon>Ecdysozoa</taxon>
        <taxon>Arthropoda</taxon>
        <taxon>Chelicerata</taxon>
        <taxon>Arachnida</taxon>
        <taxon>Araneae</taxon>
        <taxon>Araneomorphae</taxon>
        <taxon>Entelegynae</taxon>
        <taxon>Araneoidea</taxon>
        <taxon>Araneidae</taxon>
        <taxon>Caerostris</taxon>
    </lineage>
</organism>
<protein>
    <submittedName>
        <fullName evidence="2">Uncharacterized protein</fullName>
    </submittedName>
</protein>
<keyword evidence="1" id="KW-1133">Transmembrane helix</keyword>
<dbReference type="AlphaFoldDB" id="A0AAV4Y2A2"/>
<keyword evidence="3" id="KW-1185">Reference proteome</keyword>
<reference evidence="2 3" key="1">
    <citation type="submission" date="2021-06" db="EMBL/GenBank/DDBJ databases">
        <title>Caerostris extrusa draft genome.</title>
        <authorList>
            <person name="Kono N."/>
            <person name="Arakawa K."/>
        </authorList>
    </citation>
    <scope>NUCLEOTIDE SEQUENCE [LARGE SCALE GENOMIC DNA]</scope>
</reference>
<comment type="caution">
    <text evidence="2">The sequence shown here is derived from an EMBL/GenBank/DDBJ whole genome shotgun (WGS) entry which is preliminary data.</text>
</comment>
<dbReference type="EMBL" id="BPLR01018632">
    <property type="protein sequence ID" value="GIZ01125.1"/>
    <property type="molecule type" value="Genomic_DNA"/>
</dbReference>
<evidence type="ECO:0000313" key="2">
    <source>
        <dbReference type="EMBL" id="GIZ01125.1"/>
    </source>
</evidence>
<gene>
    <name evidence="2" type="ORF">CEXT_251091</name>
</gene>
<evidence type="ECO:0000313" key="3">
    <source>
        <dbReference type="Proteomes" id="UP001054945"/>
    </source>
</evidence>
<dbReference type="Proteomes" id="UP001054945">
    <property type="component" value="Unassembled WGS sequence"/>
</dbReference>
<name>A0AAV4Y2A2_CAEEX</name>
<feature type="transmembrane region" description="Helical" evidence="1">
    <location>
        <begin position="23"/>
        <end position="44"/>
    </location>
</feature>
<accession>A0AAV4Y2A2</accession>